<dbReference type="EC" id="3.5.2.6" evidence="5"/>
<reference evidence="8 9" key="1">
    <citation type="submission" date="2016-08" db="EMBL/GenBank/DDBJ databases">
        <title>Complete genome sequence of Mycobacterium shinshuense, a subspecies of M. ulcerans.</title>
        <authorList>
            <person name="Yoshida M."/>
            <person name="Ogura Y."/>
            <person name="Hayashi T."/>
            <person name="Hoshino Y."/>
        </authorList>
    </citation>
    <scope>NUCLEOTIDE SEQUENCE [LARGE SCALE GENOMIC DNA]</scope>
    <source>
        <strain evidence="9">ATCC 33728</strain>
    </source>
</reference>
<keyword evidence="4 5" id="KW-0046">Antibiotic resistance</keyword>
<dbReference type="EMBL" id="AP017624">
    <property type="protein sequence ID" value="BAV40862.1"/>
    <property type="molecule type" value="Genomic_DNA"/>
</dbReference>
<dbReference type="Gene3D" id="3.40.710.10">
    <property type="entry name" value="DD-peptidase/beta-lactamase superfamily"/>
    <property type="match status" value="1"/>
</dbReference>
<dbReference type="PROSITE" id="PS00336">
    <property type="entry name" value="BETA_LACTAMASE_C"/>
    <property type="match status" value="1"/>
</dbReference>
<evidence type="ECO:0000256" key="2">
    <source>
        <dbReference type="ARBA" id="ARBA00007840"/>
    </source>
</evidence>
<accession>A0A1B4Y1D1</accession>
<dbReference type="InterPro" id="IPR001586">
    <property type="entry name" value="Beta-lactam_class-C_AS"/>
</dbReference>
<name>A0A1B4Y1D1_MYCUL</name>
<feature type="domain" description="Beta-lactamase-related" evidence="7">
    <location>
        <begin position="50"/>
        <end position="396"/>
    </location>
</feature>
<dbReference type="GO" id="GO:0017001">
    <property type="term" value="P:antibiotic catabolic process"/>
    <property type="evidence" value="ECO:0007669"/>
    <property type="project" value="InterPro"/>
</dbReference>
<sequence length="402" mass="42536">MPGKGIRAGEGTPLGIITRAATPLILAIASLCALVATPAVAASDALSAAVDSAFRPLLVQYDIPGMAVAVTVNGQQRYFNYGVAAKQSGAPVTADTIFEIGSVSKTFTATLACYAQELGRISLAGHPSAYMPQLAGSAIDKATLLNLGTYTPGGLPLQFPPEITDDAQMQAYFQQWTPDDAPGQQRRYSNPSIGLLGHLTALAMNSDFVDLVQTQVFPKLGLSHSFIRVPQAQMDDYAWGYNASNEPVRVNPGVFAAEAYGVKSSEPDMLRFVEANISPEGLPASMRRAVQATHLGYFNVADMVQGLGWEQYSYPVTLDQLLAGNSNTIAMQPNPVTLVAGVPPSGPRLFNKTGSTDGFGAYAAFVPDKRIGIVMLANKNFPNAARITAAHAVLEKLAAESR</sequence>
<dbReference type="GeneID" id="93436249"/>
<feature type="signal peptide" evidence="6">
    <location>
        <begin position="1"/>
        <end position="41"/>
    </location>
</feature>
<evidence type="ECO:0000313" key="8">
    <source>
        <dbReference type="EMBL" id="BAV40862.1"/>
    </source>
</evidence>
<protein>
    <recommendedName>
        <fullName evidence="5">Beta-lactamase</fullName>
        <ecNumber evidence="5">3.5.2.6</ecNumber>
    </recommendedName>
</protein>
<dbReference type="AlphaFoldDB" id="A0A1B4Y1D1"/>
<dbReference type="InterPro" id="IPR058136">
    <property type="entry name" value="AmpC"/>
</dbReference>
<comment type="catalytic activity">
    <reaction evidence="1 5">
        <text>a beta-lactam + H2O = a substituted beta-amino acid</text>
        <dbReference type="Rhea" id="RHEA:20401"/>
        <dbReference type="ChEBI" id="CHEBI:15377"/>
        <dbReference type="ChEBI" id="CHEBI:35627"/>
        <dbReference type="ChEBI" id="CHEBI:140347"/>
        <dbReference type="EC" id="3.5.2.6"/>
    </reaction>
</comment>
<dbReference type="RefSeq" id="WP_096370303.1">
    <property type="nucleotide sequence ID" value="NZ_AP017624.1"/>
</dbReference>
<gene>
    <name evidence="8" type="primary">ampC</name>
    <name evidence="8" type="ORF">SHTP_1622</name>
</gene>
<evidence type="ECO:0000256" key="1">
    <source>
        <dbReference type="ARBA" id="ARBA00001526"/>
    </source>
</evidence>
<dbReference type="GO" id="GO:0030288">
    <property type="term" value="C:outer membrane-bounded periplasmic space"/>
    <property type="evidence" value="ECO:0007669"/>
    <property type="project" value="InterPro"/>
</dbReference>
<feature type="chain" id="PRO_5008572785" description="Beta-lactamase" evidence="6">
    <location>
        <begin position="42"/>
        <end position="402"/>
    </location>
</feature>
<organism evidence="8 9">
    <name type="scientific">Mycobacterium ulcerans subsp. shinshuense</name>
    <dbReference type="NCBI Taxonomy" id="1124626"/>
    <lineage>
        <taxon>Bacteria</taxon>
        <taxon>Bacillati</taxon>
        <taxon>Actinomycetota</taxon>
        <taxon>Actinomycetes</taxon>
        <taxon>Mycobacteriales</taxon>
        <taxon>Mycobacteriaceae</taxon>
        <taxon>Mycobacterium</taxon>
        <taxon>Mycobacterium ulcerans group</taxon>
    </lineage>
</organism>
<evidence type="ECO:0000256" key="3">
    <source>
        <dbReference type="ARBA" id="ARBA00022801"/>
    </source>
</evidence>
<keyword evidence="6" id="KW-0732">Signal</keyword>
<dbReference type="GO" id="GO:0046677">
    <property type="term" value="P:response to antibiotic"/>
    <property type="evidence" value="ECO:0007669"/>
    <property type="project" value="UniProtKB-UniRule"/>
</dbReference>
<dbReference type="Pfam" id="PF00144">
    <property type="entry name" value="Beta-lactamase"/>
    <property type="match status" value="1"/>
</dbReference>
<dbReference type="InterPro" id="IPR001466">
    <property type="entry name" value="Beta-lactam-related"/>
</dbReference>
<evidence type="ECO:0000256" key="4">
    <source>
        <dbReference type="ARBA" id="ARBA00023251"/>
    </source>
</evidence>
<dbReference type="PANTHER" id="PTHR46825">
    <property type="entry name" value="D-ALANYL-D-ALANINE-CARBOXYPEPTIDASE/ENDOPEPTIDASE AMPH"/>
    <property type="match status" value="1"/>
</dbReference>
<comment type="similarity">
    <text evidence="2 5">Belongs to the class-C beta-lactamase family.</text>
</comment>
<dbReference type="PANTHER" id="PTHR46825:SF8">
    <property type="entry name" value="BETA-LACTAMASE-RELATED"/>
    <property type="match status" value="1"/>
</dbReference>
<dbReference type="GO" id="GO:0008800">
    <property type="term" value="F:beta-lactamase activity"/>
    <property type="evidence" value="ECO:0007669"/>
    <property type="project" value="UniProtKB-UniRule"/>
</dbReference>
<dbReference type="InterPro" id="IPR012338">
    <property type="entry name" value="Beta-lactam/transpept-like"/>
</dbReference>
<keyword evidence="3 5" id="KW-0378">Hydrolase</keyword>
<evidence type="ECO:0000256" key="6">
    <source>
        <dbReference type="SAM" id="SignalP"/>
    </source>
</evidence>
<evidence type="ECO:0000256" key="5">
    <source>
        <dbReference type="RuleBase" id="RU361140"/>
    </source>
</evidence>
<dbReference type="NCBIfam" id="NF033085">
    <property type="entry name" value="bla_class_C"/>
    <property type="match status" value="1"/>
</dbReference>
<dbReference type="InterPro" id="IPR050491">
    <property type="entry name" value="AmpC-like"/>
</dbReference>
<evidence type="ECO:0000313" key="9">
    <source>
        <dbReference type="Proteomes" id="UP000218067"/>
    </source>
</evidence>
<evidence type="ECO:0000259" key="7">
    <source>
        <dbReference type="Pfam" id="PF00144"/>
    </source>
</evidence>
<dbReference type="Proteomes" id="UP000218067">
    <property type="component" value="Chromosome"/>
</dbReference>
<proteinExistence type="inferred from homology"/>
<dbReference type="SUPFAM" id="SSF56601">
    <property type="entry name" value="beta-lactamase/transpeptidase-like"/>
    <property type="match status" value="1"/>
</dbReference>